<feature type="transmembrane region" description="Helical" evidence="7">
    <location>
        <begin position="299"/>
        <end position="317"/>
    </location>
</feature>
<dbReference type="Proteomes" id="UP000503441">
    <property type="component" value="Chromosome"/>
</dbReference>
<feature type="transmembrane region" description="Helical" evidence="7">
    <location>
        <begin position="414"/>
        <end position="434"/>
    </location>
</feature>
<evidence type="ECO:0000259" key="8">
    <source>
        <dbReference type="PROSITE" id="PS50850"/>
    </source>
</evidence>
<comment type="similarity">
    <text evidence="2">Belongs to the major facilitator superfamily. Sugar transporter (TC 2.A.1.1) family.</text>
</comment>
<protein>
    <submittedName>
        <fullName evidence="9">MFS transporter</fullName>
    </submittedName>
</protein>
<evidence type="ECO:0000313" key="9">
    <source>
        <dbReference type="EMBL" id="QIM19574.1"/>
    </source>
</evidence>
<gene>
    <name evidence="9" type="ORF">G7066_15135</name>
</gene>
<dbReference type="PANTHER" id="PTHR48022:SF2">
    <property type="entry name" value="PLASTIDIC GLUCOSE TRANSPORTER 4"/>
    <property type="match status" value="1"/>
</dbReference>
<keyword evidence="10" id="KW-1185">Reference proteome</keyword>
<evidence type="ECO:0000256" key="5">
    <source>
        <dbReference type="ARBA" id="ARBA00023136"/>
    </source>
</evidence>
<evidence type="ECO:0000313" key="10">
    <source>
        <dbReference type="Proteomes" id="UP000503441"/>
    </source>
</evidence>
<feature type="domain" description="Major facilitator superfamily (MFS) profile" evidence="8">
    <location>
        <begin position="35"/>
        <end position="438"/>
    </location>
</feature>
<feature type="transmembrane region" description="Helical" evidence="7">
    <location>
        <begin position="348"/>
        <end position="371"/>
    </location>
</feature>
<dbReference type="PROSITE" id="PS00217">
    <property type="entry name" value="SUGAR_TRANSPORT_2"/>
    <property type="match status" value="1"/>
</dbReference>
<feature type="transmembrane region" description="Helical" evidence="7">
    <location>
        <begin position="188"/>
        <end position="207"/>
    </location>
</feature>
<dbReference type="EMBL" id="CP049933">
    <property type="protein sequence ID" value="QIM19574.1"/>
    <property type="molecule type" value="Genomic_DNA"/>
</dbReference>
<dbReference type="InterPro" id="IPR005828">
    <property type="entry name" value="MFS_sugar_transport-like"/>
</dbReference>
<dbReference type="Pfam" id="PF00083">
    <property type="entry name" value="Sugar_tr"/>
    <property type="match status" value="1"/>
</dbReference>
<sequence>MSSPLSTEVRATPAENQAPPTSMDDAKWNRLHTLAAFCTLGGTALDGYILGVVGGSISAATNELHFSPLAQGLIGASALIGIFIGGLFFGRAADRWGRKTVFRWNLIVFAILSVLQLFAVGTWDLAVYRVLLGVAIGVEYAVGAALLSELVPRRFRGPLLATLQATWFLGFVGANFVALGFADVNWRVVLASSVIPALIIAIARIWLPESPRWLVTQGRAAEAQAIVDTHFAAGTTLPEVEPAVESGGFRELFDKTHWRRSAYAGIFWACQVAPLFAIFTFITPVLDDLGLPSGFSRDFMMNMLQLLGAIVFIWIVAVSRRRSLVIWTFAVVMAALLVLGLFPGAPLLVLAVATGVYLFVAAGSANLEFVYPSEMFPTRLRAAGVGFAAAMSRVGAALATYLLPVLIATIGVNLSLLALVLFPLVGLIASIAWAPETSRSAIR</sequence>
<reference evidence="9 10" key="1">
    <citation type="submission" date="2020-03" db="EMBL/GenBank/DDBJ databases">
        <title>Leucobacter sp. nov., isolated from beetles.</title>
        <authorList>
            <person name="Hyun D.-W."/>
            <person name="Bae J.-W."/>
        </authorList>
    </citation>
    <scope>NUCLEOTIDE SEQUENCE [LARGE SCALE GENOMIC DNA]</scope>
    <source>
        <strain evidence="9 10">HDW9A</strain>
    </source>
</reference>
<organism evidence="9 10">
    <name type="scientific">Leucobacter coleopterorum</name>
    <dbReference type="NCBI Taxonomy" id="2714933"/>
    <lineage>
        <taxon>Bacteria</taxon>
        <taxon>Bacillati</taxon>
        <taxon>Actinomycetota</taxon>
        <taxon>Actinomycetes</taxon>
        <taxon>Micrococcales</taxon>
        <taxon>Microbacteriaceae</taxon>
        <taxon>Leucobacter</taxon>
    </lineage>
</organism>
<comment type="subcellular location">
    <subcellularLocation>
        <location evidence="1">Cell membrane</location>
        <topology evidence="1">Multi-pass membrane protein</topology>
    </subcellularLocation>
</comment>
<feature type="transmembrane region" description="Helical" evidence="7">
    <location>
        <begin position="69"/>
        <end position="89"/>
    </location>
</feature>
<dbReference type="InterPro" id="IPR005829">
    <property type="entry name" value="Sugar_transporter_CS"/>
</dbReference>
<dbReference type="RefSeq" id="WP_166331816.1">
    <property type="nucleotide sequence ID" value="NZ_CP049933.1"/>
</dbReference>
<feature type="transmembrane region" description="Helical" evidence="7">
    <location>
        <begin position="324"/>
        <end position="342"/>
    </location>
</feature>
<dbReference type="PANTHER" id="PTHR48022">
    <property type="entry name" value="PLASTIDIC GLUCOSE TRANSPORTER 4"/>
    <property type="match status" value="1"/>
</dbReference>
<accession>A0ABX6K347</accession>
<evidence type="ECO:0000256" key="6">
    <source>
        <dbReference type="SAM" id="MobiDB-lite"/>
    </source>
</evidence>
<feature type="transmembrane region" description="Helical" evidence="7">
    <location>
        <begin position="101"/>
        <end position="120"/>
    </location>
</feature>
<dbReference type="InterPro" id="IPR036259">
    <property type="entry name" value="MFS_trans_sf"/>
</dbReference>
<feature type="transmembrane region" description="Helical" evidence="7">
    <location>
        <begin position="383"/>
        <end position="408"/>
    </location>
</feature>
<evidence type="ECO:0000256" key="2">
    <source>
        <dbReference type="ARBA" id="ARBA00010992"/>
    </source>
</evidence>
<feature type="transmembrane region" description="Helical" evidence="7">
    <location>
        <begin position="262"/>
        <end position="283"/>
    </location>
</feature>
<evidence type="ECO:0000256" key="1">
    <source>
        <dbReference type="ARBA" id="ARBA00004651"/>
    </source>
</evidence>
<feature type="region of interest" description="Disordered" evidence="6">
    <location>
        <begin position="1"/>
        <end position="22"/>
    </location>
</feature>
<dbReference type="PROSITE" id="PS50850">
    <property type="entry name" value="MFS"/>
    <property type="match status" value="1"/>
</dbReference>
<dbReference type="InterPro" id="IPR050360">
    <property type="entry name" value="MFS_Sugar_Transporters"/>
</dbReference>
<keyword evidence="5 7" id="KW-0472">Membrane</keyword>
<dbReference type="Gene3D" id="1.20.1250.20">
    <property type="entry name" value="MFS general substrate transporter like domains"/>
    <property type="match status" value="1"/>
</dbReference>
<feature type="transmembrane region" description="Helical" evidence="7">
    <location>
        <begin position="126"/>
        <end position="147"/>
    </location>
</feature>
<keyword evidence="3 7" id="KW-0812">Transmembrane</keyword>
<dbReference type="SUPFAM" id="SSF103473">
    <property type="entry name" value="MFS general substrate transporter"/>
    <property type="match status" value="1"/>
</dbReference>
<evidence type="ECO:0000256" key="3">
    <source>
        <dbReference type="ARBA" id="ARBA00022692"/>
    </source>
</evidence>
<evidence type="ECO:0000256" key="4">
    <source>
        <dbReference type="ARBA" id="ARBA00022989"/>
    </source>
</evidence>
<dbReference type="InterPro" id="IPR020846">
    <property type="entry name" value="MFS_dom"/>
</dbReference>
<evidence type="ECO:0000256" key="7">
    <source>
        <dbReference type="SAM" id="Phobius"/>
    </source>
</evidence>
<keyword evidence="4 7" id="KW-1133">Transmembrane helix</keyword>
<proteinExistence type="inferred from homology"/>
<feature type="transmembrane region" description="Helical" evidence="7">
    <location>
        <begin position="159"/>
        <end position="182"/>
    </location>
</feature>
<feature type="transmembrane region" description="Helical" evidence="7">
    <location>
        <begin position="33"/>
        <end position="57"/>
    </location>
</feature>
<name>A0ABX6K347_9MICO</name>